<gene>
    <name evidence="3" type="primary">Cnig_chr_III.g11062</name>
    <name evidence="3" type="ORF">B9Z55_011062</name>
</gene>
<evidence type="ECO:0000259" key="2">
    <source>
        <dbReference type="Pfam" id="PF07735"/>
    </source>
</evidence>
<dbReference type="PANTHER" id="PTHR22899">
    <property type="entry name" value="CYCLIN-RELATED F-BOX FAMILY"/>
    <property type="match status" value="1"/>
</dbReference>
<keyword evidence="4" id="KW-1185">Reference proteome</keyword>
<evidence type="ECO:0000313" key="4">
    <source>
        <dbReference type="Proteomes" id="UP000230233"/>
    </source>
</evidence>
<dbReference type="Proteomes" id="UP000230233">
    <property type="component" value="Chromosome III"/>
</dbReference>
<proteinExistence type="predicted"/>
<organism evidence="3 4">
    <name type="scientific">Caenorhabditis nigoni</name>
    <dbReference type="NCBI Taxonomy" id="1611254"/>
    <lineage>
        <taxon>Eukaryota</taxon>
        <taxon>Metazoa</taxon>
        <taxon>Ecdysozoa</taxon>
        <taxon>Nematoda</taxon>
        <taxon>Chromadorea</taxon>
        <taxon>Rhabditida</taxon>
        <taxon>Rhabditina</taxon>
        <taxon>Rhabditomorpha</taxon>
        <taxon>Rhabditoidea</taxon>
        <taxon>Rhabditidae</taxon>
        <taxon>Peloderinae</taxon>
        <taxon>Caenorhabditis</taxon>
    </lineage>
</organism>
<reference evidence="4" key="1">
    <citation type="submission" date="2017-10" db="EMBL/GenBank/DDBJ databases">
        <title>Rapid genome shrinkage in a self-fertile nematode reveals novel sperm competition proteins.</title>
        <authorList>
            <person name="Yin D."/>
            <person name="Schwarz E.M."/>
            <person name="Thomas C.G."/>
            <person name="Felde R.L."/>
            <person name="Korf I.F."/>
            <person name="Cutter A.D."/>
            <person name="Schartner C.M."/>
            <person name="Ralston E.J."/>
            <person name="Meyer B.J."/>
            <person name="Haag E.S."/>
        </authorList>
    </citation>
    <scope>NUCLEOTIDE SEQUENCE [LARGE SCALE GENOMIC DNA]</scope>
    <source>
        <strain evidence="4">JU1422</strain>
    </source>
</reference>
<dbReference type="PANTHER" id="PTHR22899:SF0">
    <property type="entry name" value="F-BOX ASSOCIATED DOMAIN-CONTAINING PROTEIN-RELATED"/>
    <property type="match status" value="1"/>
</dbReference>
<dbReference type="InterPro" id="IPR053222">
    <property type="entry name" value="Zygotic_Embryogenesis-Asso"/>
</dbReference>
<dbReference type="EMBL" id="PDUG01000003">
    <property type="protein sequence ID" value="PIC39346.1"/>
    <property type="molecule type" value="Genomic_DNA"/>
</dbReference>
<evidence type="ECO:0000256" key="1">
    <source>
        <dbReference type="SAM" id="MobiDB-lite"/>
    </source>
</evidence>
<comment type="caution">
    <text evidence="3">The sequence shown here is derived from an EMBL/GenBank/DDBJ whole genome shotgun (WGS) entry which is preliminary data.</text>
</comment>
<feature type="region of interest" description="Disordered" evidence="1">
    <location>
        <begin position="256"/>
        <end position="275"/>
    </location>
</feature>
<dbReference type="Pfam" id="PF07735">
    <property type="entry name" value="FBA_2"/>
    <property type="match status" value="1"/>
</dbReference>
<sequence>MVKSLRVPITRGKILVASSMEIRLITNDLREIDFNFKVPESDGEMTSLNDLPVRVDVSTKKNLTDWRGDKVNWSNQGMSFEQWIQHISSIFHNDGSISLMFYIDYARLVASSFRNTFPKLKHLYVINQSFDEPSEKDIMYAENVLKVFLPLVETVQLNCVTLRENFFVRQVGMANLKRLDLKSDHNVKFDDLLTLNVEKLIINKAKNISLRDLNRFFKLWMKGSFPKLKFLYVKEKTRTIPDWNVLLKGLKAKEEEKEVEESEEEEEEEEEEEPYVDTERKFKIKNCRGVWAELTIDYYLNYKCLVSLYIFNS</sequence>
<evidence type="ECO:0000313" key="3">
    <source>
        <dbReference type="EMBL" id="PIC39346.1"/>
    </source>
</evidence>
<protein>
    <recommendedName>
        <fullName evidence="2">Sdz-33 F-box domain-containing protein</fullName>
    </recommendedName>
</protein>
<feature type="compositionally biased region" description="Acidic residues" evidence="1">
    <location>
        <begin position="257"/>
        <end position="275"/>
    </location>
</feature>
<feature type="domain" description="Sdz-33 F-box" evidence="2">
    <location>
        <begin position="169"/>
        <end position="233"/>
    </location>
</feature>
<dbReference type="InterPro" id="IPR012885">
    <property type="entry name" value="F-box_Sdz-33"/>
</dbReference>
<dbReference type="AlphaFoldDB" id="A0A2G5UJE8"/>
<name>A0A2G5UJE8_9PELO</name>
<accession>A0A2G5UJE8</accession>